<name>A0A813K5T2_POLGL</name>
<evidence type="ECO:0000313" key="2">
    <source>
        <dbReference type="EMBL" id="CAE8695546.1"/>
    </source>
</evidence>
<proteinExistence type="predicted"/>
<accession>A0A813K5T2</accession>
<sequence>MASLCTGCQPLAFSAGIRATHSTFGAASPLAPSSSSSAASSLGQGGYSSGGGAAAAAGVASIAALLSSRRTHRSSRNVRRVQVRVAPGFRGNESNHPDLTNEVPATEDEAMEISGTRLGGIPMKLSTWPPKAVVGPGGNVRIAQLEGRIGKDCVELPKFQTWPLYEAELSSMPGLVVTEEDLKDYRLMDFSAVLDKAFLLAGRWQTTTVGRSMGFSQTGAGKLSSFKACVPILMRQLQGVASWGKWCAKNSSGAESFESFIKDSGADEFIATELRTLVAHSGYKGMHVSALMGSTRGSALGIWSVDAAKGTATVEMCMGHDCLEQGPAAEEMLIRLIGGEASALGATKIQCRGRLTEGGLLLAPPCVGSLGLTRVAPQAGDPEFVENTGDEQTMAEMVAAAEGSSFQFDMSIEECVPGLRNWLLVLYLEDHLKAVNSWCLEMGAATMAEVTESREDLVEALGDVLDEDEKQRVLARDF</sequence>
<dbReference type="Proteomes" id="UP000626109">
    <property type="component" value="Unassembled WGS sequence"/>
</dbReference>
<evidence type="ECO:0000313" key="3">
    <source>
        <dbReference type="Proteomes" id="UP000626109"/>
    </source>
</evidence>
<feature type="compositionally biased region" description="Low complexity" evidence="1">
    <location>
        <begin position="25"/>
        <end position="42"/>
    </location>
</feature>
<reference evidence="2" key="1">
    <citation type="submission" date="2021-02" db="EMBL/GenBank/DDBJ databases">
        <authorList>
            <person name="Dougan E. K."/>
            <person name="Rhodes N."/>
            <person name="Thang M."/>
            <person name="Chan C."/>
        </authorList>
    </citation>
    <scope>NUCLEOTIDE SEQUENCE</scope>
</reference>
<comment type="caution">
    <text evidence="2">The sequence shown here is derived from an EMBL/GenBank/DDBJ whole genome shotgun (WGS) entry which is preliminary data.</text>
</comment>
<gene>
    <name evidence="2" type="ORF">PGLA2088_LOCUS29398</name>
</gene>
<dbReference type="EMBL" id="CAJNNW010028298">
    <property type="protein sequence ID" value="CAE8695546.1"/>
    <property type="molecule type" value="Genomic_DNA"/>
</dbReference>
<protein>
    <submittedName>
        <fullName evidence="2">Uncharacterized protein</fullName>
    </submittedName>
</protein>
<evidence type="ECO:0000256" key="1">
    <source>
        <dbReference type="SAM" id="MobiDB-lite"/>
    </source>
</evidence>
<dbReference type="AlphaFoldDB" id="A0A813K5T2"/>
<feature type="region of interest" description="Disordered" evidence="1">
    <location>
        <begin position="25"/>
        <end position="45"/>
    </location>
</feature>
<organism evidence="2 3">
    <name type="scientific">Polarella glacialis</name>
    <name type="common">Dinoflagellate</name>
    <dbReference type="NCBI Taxonomy" id="89957"/>
    <lineage>
        <taxon>Eukaryota</taxon>
        <taxon>Sar</taxon>
        <taxon>Alveolata</taxon>
        <taxon>Dinophyceae</taxon>
        <taxon>Suessiales</taxon>
        <taxon>Suessiaceae</taxon>
        <taxon>Polarella</taxon>
    </lineage>
</organism>